<dbReference type="Gene3D" id="3.60.20.10">
    <property type="entry name" value="Glutamine Phosphoribosylpyrophosphate, subunit 1, domain 1"/>
    <property type="match status" value="1"/>
</dbReference>
<evidence type="ECO:0000313" key="2">
    <source>
        <dbReference type="EMBL" id="RKR86701.1"/>
    </source>
</evidence>
<dbReference type="Proteomes" id="UP000277671">
    <property type="component" value="Unassembled WGS sequence"/>
</dbReference>
<dbReference type="GO" id="GO:0016787">
    <property type="term" value="F:hydrolase activity"/>
    <property type="evidence" value="ECO:0007669"/>
    <property type="project" value="UniProtKB-KW"/>
</dbReference>
<dbReference type="InterPro" id="IPR029055">
    <property type="entry name" value="Ntn_hydrolases_N"/>
</dbReference>
<feature type="domain" description="Putative peptidoglycan binding" evidence="1">
    <location>
        <begin position="208"/>
        <end position="277"/>
    </location>
</feature>
<dbReference type="InterPro" id="IPR010430">
    <property type="entry name" value="DUF1028"/>
</dbReference>
<accession>A0A495JD89</accession>
<dbReference type="EMBL" id="RBKT01000001">
    <property type="protein sequence ID" value="RKR86701.1"/>
    <property type="molecule type" value="Genomic_DNA"/>
</dbReference>
<name>A0A495JD89_9ACTN</name>
<dbReference type="RefSeq" id="WP_121154921.1">
    <property type="nucleotide sequence ID" value="NZ_RBKT01000001.1"/>
</dbReference>
<protein>
    <submittedName>
        <fullName evidence="2">Putative Ntn-hydrolase superfamily protein</fullName>
    </submittedName>
</protein>
<proteinExistence type="predicted"/>
<keyword evidence="3" id="KW-1185">Reference proteome</keyword>
<organism evidence="2 3">
    <name type="scientific">Micromonospora pisi</name>
    <dbReference type="NCBI Taxonomy" id="589240"/>
    <lineage>
        <taxon>Bacteria</taxon>
        <taxon>Bacillati</taxon>
        <taxon>Actinomycetota</taxon>
        <taxon>Actinomycetes</taxon>
        <taxon>Micromonosporales</taxon>
        <taxon>Micromonosporaceae</taxon>
        <taxon>Micromonospora</taxon>
    </lineage>
</organism>
<evidence type="ECO:0000313" key="3">
    <source>
        <dbReference type="Proteomes" id="UP000277671"/>
    </source>
</evidence>
<evidence type="ECO:0000259" key="1">
    <source>
        <dbReference type="Pfam" id="PF08823"/>
    </source>
</evidence>
<sequence length="281" mass="28720">MTFSIVARSDDGRFHGVAVASKFLAVGALVPAAEAEVGALATQAHANLAYGPQGLALLRTGLGAADVIAGLTAADSGRASRQLGVVDAEGGAATYTGPDCHDWAGGQAGDGWAAQGNILVGPEVVDAMRDAWLGGDGGRRFAERLLDALRAGDEAGGDRRGRQSAALLVVARRGGYGGGTDVVIDLRVDDHPDPVTELARLLDVHVMLFEKPDPATLLDLTGELATEVAALLSAAGHAPAEAVDAAVDAALADWAGVENLEERMVPGRIDPVVLAHLRSHP</sequence>
<keyword evidence="2" id="KW-0378">Hydrolase</keyword>
<dbReference type="InterPro" id="IPR014927">
    <property type="entry name" value="PG-bd_2"/>
</dbReference>
<reference evidence="2 3" key="1">
    <citation type="submission" date="2018-10" db="EMBL/GenBank/DDBJ databases">
        <title>Sequencing the genomes of 1000 actinobacteria strains.</title>
        <authorList>
            <person name="Klenk H.-P."/>
        </authorList>
    </citation>
    <scope>NUCLEOTIDE SEQUENCE [LARGE SCALE GENOMIC DNA]</scope>
    <source>
        <strain evidence="2 3">DSM 45175</strain>
    </source>
</reference>
<comment type="caution">
    <text evidence="2">The sequence shown here is derived from an EMBL/GenBank/DDBJ whole genome shotgun (WGS) entry which is preliminary data.</text>
</comment>
<gene>
    <name evidence="2" type="ORF">BDK92_0963</name>
</gene>
<dbReference type="Pfam" id="PF06267">
    <property type="entry name" value="DUF1028"/>
    <property type="match status" value="1"/>
</dbReference>
<dbReference type="PANTHER" id="PTHR39328:SF1">
    <property type="entry name" value="BLL2871 PROTEIN"/>
    <property type="match status" value="1"/>
</dbReference>
<dbReference type="PANTHER" id="PTHR39328">
    <property type="entry name" value="BLL2871 PROTEIN"/>
    <property type="match status" value="1"/>
</dbReference>
<dbReference type="OrthoDB" id="9790012at2"/>
<dbReference type="Pfam" id="PF08823">
    <property type="entry name" value="PG_binding_2"/>
    <property type="match status" value="1"/>
</dbReference>
<dbReference type="SUPFAM" id="SSF56235">
    <property type="entry name" value="N-terminal nucleophile aminohydrolases (Ntn hydrolases)"/>
    <property type="match status" value="1"/>
</dbReference>
<dbReference type="AlphaFoldDB" id="A0A495JD89"/>